<accession>A0A3S3QMS1</accession>
<evidence type="ECO:0000256" key="3">
    <source>
        <dbReference type="ARBA" id="ARBA00022692"/>
    </source>
</evidence>
<keyword evidence="8" id="KW-1185">Reference proteome</keyword>
<keyword evidence="3 6" id="KW-0812">Transmembrane</keyword>
<dbReference type="PANTHER" id="PTHR30086:SF20">
    <property type="entry name" value="ARGININE EXPORTER PROTEIN ARGO-RELATED"/>
    <property type="match status" value="1"/>
</dbReference>
<evidence type="ECO:0000256" key="4">
    <source>
        <dbReference type="ARBA" id="ARBA00022989"/>
    </source>
</evidence>
<feature type="transmembrane region" description="Helical" evidence="6">
    <location>
        <begin position="40"/>
        <end position="59"/>
    </location>
</feature>
<comment type="subcellular location">
    <subcellularLocation>
        <location evidence="1">Cell membrane</location>
        <topology evidence="1">Multi-pass membrane protein</topology>
    </subcellularLocation>
</comment>
<reference evidence="7 8" key="1">
    <citation type="submission" date="2019-01" db="EMBL/GenBank/DDBJ databases">
        <title>Flavobacterium sp. nov.,isolated from freshwater.</title>
        <authorList>
            <person name="Zhang R."/>
            <person name="Du Z.-J."/>
        </authorList>
    </citation>
    <scope>NUCLEOTIDE SEQUENCE [LARGE SCALE GENOMIC DNA]</scope>
    <source>
        <strain evidence="7 8">1E403</strain>
    </source>
</reference>
<protein>
    <submittedName>
        <fullName evidence="7">Lysine transporter LysE</fullName>
    </submittedName>
</protein>
<feature type="transmembrane region" description="Helical" evidence="6">
    <location>
        <begin position="190"/>
        <end position="208"/>
    </location>
</feature>
<dbReference type="InterPro" id="IPR001123">
    <property type="entry name" value="LeuE-type"/>
</dbReference>
<evidence type="ECO:0000313" key="7">
    <source>
        <dbReference type="EMBL" id="RWX03538.1"/>
    </source>
</evidence>
<organism evidence="7 8">
    <name type="scientific">Flavobacterium cerinum</name>
    <dbReference type="NCBI Taxonomy" id="2502784"/>
    <lineage>
        <taxon>Bacteria</taxon>
        <taxon>Pseudomonadati</taxon>
        <taxon>Bacteroidota</taxon>
        <taxon>Flavobacteriia</taxon>
        <taxon>Flavobacteriales</taxon>
        <taxon>Flavobacteriaceae</taxon>
        <taxon>Flavobacterium</taxon>
    </lineage>
</organism>
<dbReference type="RefSeq" id="WP_128388094.1">
    <property type="nucleotide sequence ID" value="NZ_SBII01000001.1"/>
</dbReference>
<feature type="transmembrane region" description="Helical" evidence="6">
    <location>
        <begin position="6"/>
        <end position="28"/>
    </location>
</feature>
<name>A0A3S3QMS1_9FLAO</name>
<dbReference type="Pfam" id="PF01810">
    <property type="entry name" value="LysE"/>
    <property type="match status" value="1"/>
</dbReference>
<dbReference type="PANTHER" id="PTHR30086">
    <property type="entry name" value="ARGININE EXPORTER PROTEIN ARGO"/>
    <property type="match status" value="1"/>
</dbReference>
<keyword evidence="4 6" id="KW-1133">Transmembrane helix</keyword>
<dbReference type="Proteomes" id="UP000287527">
    <property type="component" value="Unassembled WGS sequence"/>
</dbReference>
<comment type="caution">
    <text evidence="7">The sequence shown here is derived from an EMBL/GenBank/DDBJ whole genome shotgun (WGS) entry which is preliminary data.</text>
</comment>
<feature type="transmembrane region" description="Helical" evidence="6">
    <location>
        <begin position="115"/>
        <end position="134"/>
    </location>
</feature>
<proteinExistence type="predicted"/>
<dbReference type="AlphaFoldDB" id="A0A3S3QMS1"/>
<dbReference type="GO" id="GO:0005886">
    <property type="term" value="C:plasma membrane"/>
    <property type="evidence" value="ECO:0007669"/>
    <property type="project" value="UniProtKB-SubCell"/>
</dbReference>
<dbReference type="GO" id="GO:0015171">
    <property type="term" value="F:amino acid transmembrane transporter activity"/>
    <property type="evidence" value="ECO:0007669"/>
    <property type="project" value="TreeGrafter"/>
</dbReference>
<evidence type="ECO:0000256" key="6">
    <source>
        <dbReference type="SAM" id="Phobius"/>
    </source>
</evidence>
<evidence type="ECO:0000313" key="8">
    <source>
        <dbReference type="Proteomes" id="UP000287527"/>
    </source>
</evidence>
<evidence type="ECO:0000256" key="1">
    <source>
        <dbReference type="ARBA" id="ARBA00004651"/>
    </source>
</evidence>
<dbReference type="OrthoDB" id="1451945at2"/>
<keyword evidence="5 6" id="KW-0472">Membrane</keyword>
<evidence type="ECO:0000256" key="5">
    <source>
        <dbReference type="ARBA" id="ARBA00023136"/>
    </source>
</evidence>
<feature type="transmembrane region" description="Helical" evidence="6">
    <location>
        <begin position="71"/>
        <end position="94"/>
    </location>
</feature>
<evidence type="ECO:0000256" key="2">
    <source>
        <dbReference type="ARBA" id="ARBA00022475"/>
    </source>
</evidence>
<gene>
    <name evidence="7" type="ORF">EPI11_01000</name>
</gene>
<sequence>MEIILPLILGIVISAAGIALPGLINMTAAKIGLKEGRQRAVIFALGATTVVFFQTYIAVSFAKFINSRPDIIYILEEAGLIIFASLTIFFFFIAKKKKKKKDKEVVKPGSRTGNFFLGALLSALNFFPIPYYVFVSVSLSKHSYFYFTPLFIFLFVIGVVAGSFSVFYLYIVFFKKVEHKTDFFMENINYLLGSVTGLISIITIIKMIRNH</sequence>
<feature type="transmembrane region" description="Helical" evidence="6">
    <location>
        <begin position="146"/>
        <end position="170"/>
    </location>
</feature>
<dbReference type="EMBL" id="SBII01000001">
    <property type="protein sequence ID" value="RWX03538.1"/>
    <property type="molecule type" value="Genomic_DNA"/>
</dbReference>
<keyword evidence="2" id="KW-1003">Cell membrane</keyword>